<dbReference type="AlphaFoldDB" id="A0A6P2BWJ6"/>
<organism evidence="3 4">
    <name type="scientific">Trebonia kvetii</name>
    <dbReference type="NCBI Taxonomy" id="2480626"/>
    <lineage>
        <taxon>Bacteria</taxon>
        <taxon>Bacillati</taxon>
        <taxon>Actinomycetota</taxon>
        <taxon>Actinomycetes</taxon>
        <taxon>Streptosporangiales</taxon>
        <taxon>Treboniaceae</taxon>
        <taxon>Trebonia</taxon>
    </lineage>
</organism>
<feature type="signal peptide" evidence="1">
    <location>
        <begin position="1"/>
        <end position="28"/>
    </location>
</feature>
<sequence>MSMGKPFRRLIAAASAALAIGIGSAAWAATSASAASAPATVKACTAGQLSVWISPDALNGAAGTFYYPLEFTNHSGHACATGGYPGVSALGANGKQLGLAAARNHVYAGKVVTIPAGGTAHALFAYGNAEVSSSGCKPKTAMELRVYPPNSKTAIHAFFDLPSCSLGGRHVYLTVAVIQPGTNI</sequence>
<feature type="chain" id="PRO_5027031262" evidence="1">
    <location>
        <begin position="29"/>
        <end position="184"/>
    </location>
</feature>
<dbReference type="EMBL" id="RPFW01000004">
    <property type="protein sequence ID" value="TVZ03318.1"/>
    <property type="molecule type" value="Genomic_DNA"/>
</dbReference>
<evidence type="ECO:0000256" key="1">
    <source>
        <dbReference type="SAM" id="SignalP"/>
    </source>
</evidence>
<dbReference type="Pfam" id="PF14016">
    <property type="entry name" value="DUF4232"/>
    <property type="match status" value="1"/>
</dbReference>
<protein>
    <submittedName>
        <fullName evidence="3">DUF4232 domain-containing protein</fullName>
    </submittedName>
</protein>
<dbReference type="InterPro" id="IPR025326">
    <property type="entry name" value="DUF4232"/>
</dbReference>
<evidence type="ECO:0000259" key="2">
    <source>
        <dbReference type="Pfam" id="PF14016"/>
    </source>
</evidence>
<dbReference type="Proteomes" id="UP000460272">
    <property type="component" value="Unassembled WGS sequence"/>
</dbReference>
<accession>A0A6P2BWJ6</accession>
<feature type="domain" description="DUF4232" evidence="2">
    <location>
        <begin position="44"/>
        <end position="155"/>
    </location>
</feature>
<evidence type="ECO:0000313" key="4">
    <source>
        <dbReference type="Proteomes" id="UP000460272"/>
    </source>
</evidence>
<comment type="caution">
    <text evidence="3">The sequence shown here is derived from an EMBL/GenBank/DDBJ whole genome shotgun (WGS) entry which is preliminary data.</text>
</comment>
<keyword evidence="4" id="KW-1185">Reference proteome</keyword>
<name>A0A6P2BWJ6_9ACTN</name>
<evidence type="ECO:0000313" key="3">
    <source>
        <dbReference type="EMBL" id="TVZ03318.1"/>
    </source>
</evidence>
<keyword evidence="1" id="KW-0732">Signal</keyword>
<dbReference type="OrthoDB" id="3400969at2"/>
<proteinExistence type="predicted"/>
<gene>
    <name evidence="3" type="ORF">EAS64_23190</name>
</gene>
<reference evidence="3 4" key="1">
    <citation type="submission" date="2018-11" db="EMBL/GenBank/DDBJ databases">
        <title>Trebonia kvetii gen.nov., sp.nov., a novel acidophilic actinobacterium, and proposal of the new actinobacterial family Treboniaceae fam. nov.</title>
        <authorList>
            <person name="Rapoport D."/>
            <person name="Sagova-Mareckova M."/>
            <person name="Sedlacek I."/>
            <person name="Provaznik J."/>
            <person name="Kralova S."/>
            <person name="Pavlinic D."/>
            <person name="Benes V."/>
            <person name="Kopecky J."/>
        </authorList>
    </citation>
    <scope>NUCLEOTIDE SEQUENCE [LARGE SCALE GENOMIC DNA]</scope>
    <source>
        <strain evidence="3 4">15Tr583</strain>
    </source>
</reference>